<feature type="compositionally biased region" description="Low complexity" evidence="6">
    <location>
        <begin position="115"/>
        <end position="128"/>
    </location>
</feature>
<evidence type="ECO:0000256" key="2">
    <source>
        <dbReference type="ARBA" id="ARBA00023015"/>
    </source>
</evidence>
<dbReference type="RefSeq" id="XP_033385385.1">
    <property type="nucleotide sequence ID" value="XM_033527386.1"/>
</dbReference>
<dbReference type="GO" id="GO:0000981">
    <property type="term" value="F:DNA-binding transcription factor activity, RNA polymerase II-specific"/>
    <property type="evidence" value="ECO:0007669"/>
    <property type="project" value="InterPro"/>
</dbReference>
<evidence type="ECO:0000256" key="1">
    <source>
        <dbReference type="ARBA" id="ARBA00022723"/>
    </source>
</evidence>
<dbReference type="PROSITE" id="PS50048">
    <property type="entry name" value="ZN2_CY6_FUNGAL_2"/>
    <property type="match status" value="1"/>
</dbReference>
<dbReference type="Pfam" id="PF00172">
    <property type="entry name" value="Zn_clus"/>
    <property type="match status" value="1"/>
</dbReference>
<evidence type="ECO:0000259" key="7">
    <source>
        <dbReference type="PROSITE" id="PS50048"/>
    </source>
</evidence>
<dbReference type="PROSITE" id="PS00463">
    <property type="entry name" value="ZN2_CY6_FUNGAL_1"/>
    <property type="match status" value="1"/>
</dbReference>
<dbReference type="SUPFAM" id="SSF57701">
    <property type="entry name" value="Zn2/Cys6 DNA-binding domain"/>
    <property type="match status" value="1"/>
</dbReference>
<feature type="region of interest" description="Disordered" evidence="6">
    <location>
        <begin position="64"/>
        <end position="87"/>
    </location>
</feature>
<dbReference type="AlphaFoldDB" id="A0A6A5XVS5"/>
<dbReference type="GO" id="GO:0003677">
    <property type="term" value="F:DNA binding"/>
    <property type="evidence" value="ECO:0007669"/>
    <property type="project" value="UniProtKB-KW"/>
</dbReference>
<dbReference type="GeneID" id="54284783"/>
<dbReference type="Proteomes" id="UP000799778">
    <property type="component" value="Unassembled WGS sequence"/>
</dbReference>
<dbReference type="PANTHER" id="PTHR31069">
    <property type="entry name" value="OLEATE-ACTIVATED TRANSCRIPTION FACTOR 1-RELATED"/>
    <property type="match status" value="1"/>
</dbReference>
<keyword evidence="1" id="KW-0479">Metal-binding</keyword>
<gene>
    <name evidence="8" type="ORF">BU24DRAFT_420070</name>
</gene>
<feature type="domain" description="Zn(2)-C6 fungal-type" evidence="7">
    <location>
        <begin position="25"/>
        <end position="55"/>
    </location>
</feature>
<dbReference type="InterPro" id="IPR013700">
    <property type="entry name" value="AflR"/>
</dbReference>
<keyword evidence="3" id="KW-0238">DNA-binding</keyword>
<evidence type="ECO:0000313" key="9">
    <source>
        <dbReference type="Proteomes" id="UP000799778"/>
    </source>
</evidence>
<dbReference type="Pfam" id="PF08493">
    <property type="entry name" value="AflR"/>
    <property type="match status" value="1"/>
</dbReference>
<keyword evidence="5" id="KW-0539">Nucleus</keyword>
<keyword evidence="2" id="KW-0805">Transcription regulation</keyword>
<evidence type="ECO:0000256" key="4">
    <source>
        <dbReference type="ARBA" id="ARBA00023163"/>
    </source>
</evidence>
<feature type="compositionally biased region" description="Low complexity" evidence="6">
    <location>
        <begin position="1"/>
        <end position="12"/>
    </location>
</feature>
<name>A0A6A5XVS5_9PLEO</name>
<keyword evidence="4" id="KW-0804">Transcription</keyword>
<accession>A0A6A5XVS5</accession>
<dbReference type="PANTHER" id="PTHR31069:SF31">
    <property type="entry name" value="MONODICTYPHENONE CLUSTER TRANSCRIPTION FACTOR-RELATED"/>
    <property type="match status" value="1"/>
</dbReference>
<dbReference type="PRINTS" id="PR00755">
    <property type="entry name" value="AFLATOXINBRP"/>
</dbReference>
<feature type="compositionally biased region" description="Basic and acidic residues" evidence="6">
    <location>
        <begin position="64"/>
        <end position="78"/>
    </location>
</feature>
<dbReference type="SMART" id="SM00066">
    <property type="entry name" value="GAL4"/>
    <property type="match status" value="1"/>
</dbReference>
<dbReference type="InterPro" id="IPR001138">
    <property type="entry name" value="Zn2Cys6_DnaBD"/>
</dbReference>
<feature type="region of interest" description="Disordered" evidence="6">
    <location>
        <begin position="102"/>
        <end position="132"/>
    </location>
</feature>
<dbReference type="CDD" id="cd00067">
    <property type="entry name" value="GAL4"/>
    <property type="match status" value="1"/>
</dbReference>
<sequence>MFSSNPATTASTPPAPAPAPKLRDSCEACAASKLKCHKQKPTCSRCAKRGITCQYLATRRAGRRYDNNRRPSERRRPESFSLPAEPQLDPLDLNSWFAAEAAASSGDDFPPMPKTASSVSTTASNPSSGLDSTMLTPVDLNDMMTDIDDYFLSPTSLWMPDSTGTDMLAPLDADFFNMPSGGMDPTFNDNIKTSHSVSSPDSGITDLKKPMPELNLDISSFTQGFSSSFGCCMMQAMCLLQQLFPQSMSTTETSCENTKMKSAGNSPSPPPEKMAPPMEAVIATNKQAIDAVGTMLECSCVQSGYLLAILSLIVFKALDSYDAAANSTQPRLENPLDEDSRYTAAQLVLGELHRVQRLVNQLSGKMKEHIRAAGIVPNKDLIKAEAGVDQPMGDASMPFSENMLEQLEADMRRRLKKLSLSMASYLRRD</sequence>
<dbReference type="GO" id="GO:0008270">
    <property type="term" value="F:zinc ion binding"/>
    <property type="evidence" value="ECO:0007669"/>
    <property type="project" value="InterPro"/>
</dbReference>
<proteinExistence type="predicted"/>
<dbReference type="OrthoDB" id="2328572at2759"/>
<feature type="region of interest" description="Disordered" evidence="6">
    <location>
        <begin position="1"/>
        <end position="22"/>
    </location>
</feature>
<dbReference type="EMBL" id="ML978068">
    <property type="protein sequence ID" value="KAF2017046.1"/>
    <property type="molecule type" value="Genomic_DNA"/>
</dbReference>
<evidence type="ECO:0000313" key="8">
    <source>
        <dbReference type="EMBL" id="KAF2017046.1"/>
    </source>
</evidence>
<dbReference type="InterPro" id="IPR036864">
    <property type="entry name" value="Zn2-C6_fun-type_DNA-bd_sf"/>
</dbReference>
<dbReference type="Gene3D" id="4.10.240.10">
    <property type="entry name" value="Zn(2)-C6 fungal-type DNA-binding domain"/>
    <property type="match status" value="1"/>
</dbReference>
<evidence type="ECO:0000256" key="6">
    <source>
        <dbReference type="SAM" id="MobiDB-lite"/>
    </source>
</evidence>
<organism evidence="8 9">
    <name type="scientific">Aaosphaeria arxii CBS 175.79</name>
    <dbReference type="NCBI Taxonomy" id="1450172"/>
    <lineage>
        <taxon>Eukaryota</taxon>
        <taxon>Fungi</taxon>
        <taxon>Dikarya</taxon>
        <taxon>Ascomycota</taxon>
        <taxon>Pezizomycotina</taxon>
        <taxon>Dothideomycetes</taxon>
        <taxon>Pleosporomycetidae</taxon>
        <taxon>Pleosporales</taxon>
        <taxon>Pleosporales incertae sedis</taxon>
        <taxon>Aaosphaeria</taxon>
    </lineage>
</organism>
<reference evidence="8" key="1">
    <citation type="journal article" date="2020" name="Stud. Mycol.">
        <title>101 Dothideomycetes genomes: a test case for predicting lifestyles and emergence of pathogens.</title>
        <authorList>
            <person name="Haridas S."/>
            <person name="Albert R."/>
            <person name="Binder M."/>
            <person name="Bloem J."/>
            <person name="Labutti K."/>
            <person name="Salamov A."/>
            <person name="Andreopoulos B."/>
            <person name="Baker S."/>
            <person name="Barry K."/>
            <person name="Bills G."/>
            <person name="Bluhm B."/>
            <person name="Cannon C."/>
            <person name="Castanera R."/>
            <person name="Culley D."/>
            <person name="Daum C."/>
            <person name="Ezra D."/>
            <person name="Gonzalez J."/>
            <person name="Henrissat B."/>
            <person name="Kuo A."/>
            <person name="Liang C."/>
            <person name="Lipzen A."/>
            <person name="Lutzoni F."/>
            <person name="Magnuson J."/>
            <person name="Mondo S."/>
            <person name="Nolan M."/>
            <person name="Ohm R."/>
            <person name="Pangilinan J."/>
            <person name="Park H.-J."/>
            <person name="Ramirez L."/>
            <person name="Alfaro M."/>
            <person name="Sun H."/>
            <person name="Tritt A."/>
            <person name="Yoshinaga Y."/>
            <person name="Zwiers L.-H."/>
            <person name="Turgeon B."/>
            <person name="Goodwin S."/>
            <person name="Spatafora J."/>
            <person name="Crous P."/>
            <person name="Grigoriev I."/>
        </authorList>
    </citation>
    <scope>NUCLEOTIDE SEQUENCE</scope>
    <source>
        <strain evidence="8">CBS 175.79</strain>
    </source>
</reference>
<dbReference type="GO" id="GO:0045122">
    <property type="term" value="P:aflatoxin biosynthetic process"/>
    <property type="evidence" value="ECO:0007669"/>
    <property type="project" value="InterPro"/>
</dbReference>
<evidence type="ECO:0000256" key="3">
    <source>
        <dbReference type="ARBA" id="ARBA00023125"/>
    </source>
</evidence>
<protein>
    <recommendedName>
        <fullName evidence="7">Zn(2)-C6 fungal-type domain-containing protein</fullName>
    </recommendedName>
</protein>
<evidence type="ECO:0000256" key="5">
    <source>
        <dbReference type="ARBA" id="ARBA00023242"/>
    </source>
</evidence>
<dbReference type="GO" id="GO:0005634">
    <property type="term" value="C:nucleus"/>
    <property type="evidence" value="ECO:0007669"/>
    <property type="project" value="InterPro"/>
</dbReference>
<keyword evidence="9" id="KW-1185">Reference proteome</keyword>
<dbReference type="InterPro" id="IPR050675">
    <property type="entry name" value="OAF3"/>
</dbReference>